<evidence type="ECO:0000313" key="3">
    <source>
        <dbReference type="Proteomes" id="UP001215598"/>
    </source>
</evidence>
<organism evidence="2 3">
    <name type="scientific">Mycena metata</name>
    <dbReference type="NCBI Taxonomy" id="1033252"/>
    <lineage>
        <taxon>Eukaryota</taxon>
        <taxon>Fungi</taxon>
        <taxon>Dikarya</taxon>
        <taxon>Basidiomycota</taxon>
        <taxon>Agaricomycotina</taxon>
        <taxon>Agaricomycetes</taxon>
        <taxon>Agaricomycetidae</taxon>
        <taxon>Agaricales</taxon>
        <taxon>Marasmiineae</taxon>
        <taxon>Mycenaceae</taxon>
        <taxon>Mycena</taxon>
    </lineage>
</organism>
<dbReference type="AlphaFoldDB" id="A0AAD7JL83"/>
<proteinExistence type="predicted"/>
<reference evidence="2" key="1">
    <citation type="submission" date="2023-03" db="EMBL/GenBank/DDBJ databases">
        <title>Massive genome expansion in bonnet fungi (Mycena s.s.) driven by repeated elements and novel gene families across ecological guilds.</title>
        <authorList>
            <consortium name="Lawrence Berkeley National Laboratory"/>
            <person name="Harder C.B."/>
            <person name="Miyauchi S."/>
            <person name="Viragh M."/>
            <person name="Kuo A."/>
            <person name="Thoen E."/>
            <person name="Andreopoulos B."/>
            <person name="Lu D."/>
            <person name="Skrede I."/>
            <person name="Drula E."/>
            <person name="Henrissat B."/>
            <person name="Morin E."/>
            <person name="Kohler A."/>
            <person name="Barry K."/>
            <person name="LaButti K."/>
            <person name="Morin E."/>
            <person name="Salamov A."/>
            <person name="Lipzen A."/>
            <person name="Mereny Z."/>
            <person name="Hegedus B."/>
            <person name="Baldrian P."/>
            <person name="Stursova M."/>
            <person name="Weitz H."/>
            <person name="Taylor A."/>
            <person name="Grigoriev I.V."/>
            <person name="Nagy L.G."/>
            <person name="Martin F."/>
            <person name="Kauserud H."/>
        </authorList>
    </citation>
    <scope>NUCLEOTIDE SEQUENCE</scope>
    <source>
        <strain evidence="2">CBHHK182m</strain>
    </source>
</reference>
<comment type="caution">
    <text evidence="2">The sequence shown here is derived from an EMBL/GenBank/DDBJ whole genome shotgun (WGS) entry which is preliminary data.</text>
</comment>
<feature type="compositionally biased region" description="Polar residues" evidence="1">
    <location>
        <begin position="1"/>
        <end position="14"/>
    </location>
</feature>
<gene>
    <name evidence="2" type="ORF">B0H16DRAFT_1263707</name>
</gene>
<sequence length="129" mass="14357">PSTSLAPSAGSTSPPRDPPLALTSLGAVSDAPACPPQAPLWFVYAHNQMTQQNLGAHYNALLAAWARIEAASRFESSGTISKQFRPEQVNRWIQYGRGRNGRPDTTITNPTQYEHQWWTWWGALQPGWR</sequence>
<dbReference type="EMBL" id="JARKIB010000026">
    <property type="protein sequence ID" value="KAJ7765195.1"/>
    <property type="molecule type" value="Genomic_DNA"/>
</dbReference>
<name>A0AAD7JL83_9AGAR</name>
<feature type="non-terminal residue" evidence="2">
    <location>
        <position position="1"/>
    </location>
</feature>
<feature type="non-terminal residue" evidence="2">
    <location>
        <position position="129"/>
    </location>
</feature>
<keyword evidence="3" id="KW-1185">Reference proteome</keyword>
<evidence type="ECO:0000313" key="2">
    <source>
        <dbReference type="EMBL" id="KAJ7765195.1"/>
    </source>
</evidence>
<feature type="region of interest" description="Disordered" evidence="1">
    <location>
        <begin position="1"/>
        <end position="24"/>
    </location>
</feature>
<accession>A0AAD7JL83</accession>
<dbReference type="Proteomes" id="UP001215598">
    <property type="component" value="Unassembled WGS sequence"/>
</dbReference>
<evidence type="ECO:0000256" key="1">
    <source>
        <dbReference type="SAM" id="MobiDB-lite"/>
    </source>
</evidence>
<protein>
    <submittedName>
        <fullName evidence="2">Uncharacterized protein</fullName>
    </submittedName>
</protein>